<evidence type="ECO:0000313" key="6">
    <source>
        <dbReference type="Proteomes" id="UP000233350"/>
    </source>
</evidence>
<keyword evidence="5" id="KW-0418">Kinase</keyword>
<feature type="domain" description="APS kinase" evidence="3">
    <location>
        <begin position="3"/>
        <end position="145"/>
    </location>
</feature>
<evidence type="ECO:0000256" key="1">
    <source>
        <dbReference type="ARBA" id="ARBA00022679"/>
    </source>
</evidence>
<dbReference type="InterPro" id="IPR029063">
    <property type="entry name" value="SAM-dependent_MTases_sf"/>
</dbReference>
<dbReference type="Proteomes" id="UP000233350">
    <property type="component" value="Unassembled WGS sequence"/>
</dbReference>
<keyword evidence="2" id="KW-1133">Transmembrane helix</keyword>
<evidence type="ECO:0000259" key="4">
    <source>
        <dbReference type="Pfam" id="PF03848"/>
    </source>
</evidence>
<organism evidence="5 6">
    <name type="scientific">Helicobacter winghamensis</name>
    <dbReference type="NCBI Taxonomy" id="157268"/>
    <lineage>
        <taxon>Bacteria</taxon>
        <taxon>Pseudomonadati</taxon>
        <taxon>Campylobacterota</taxon>
        <taxon>Epsilonproteobacteria</taxon>
        <taxon>Campylobacterales</taxon>
        <taxon>Helicobacteraceae</taxon>
        <taxon>Helicobacter</taxon>
    </lineage>
</organism>
<dbReference type="SUPFAM" id="SSF53335">
    <property type="entry name" value="S-adenosyl-L-methionine-dependent methyltransferases"/>
    <property type="match status" value="1"/>
</dbReference>
<dbReference type="PANTHER" id="PTHR42700">
    <property type="entry name" value="SULFATE ADENYLYLTRANSFERASE"/>
    <property type="match status" value="1"/>
</dbReference>
<gene>
    <name evidence="5" type="ORF">BCM31_04615</name>
</gene>
<dbReference type="GO" id="GO:0005524">
    <property type="term" value="F:ATP binding"/>
    <property type="evidence" value="ECO:0007669"/>
    <property type="project" value="InterPro"/>
</dbReference>
<dbReference type="Gene3D" id="3.40.50.150">
    <property type="entry name" value="Vaccinia Virus protein VP39"/>
    <property type="match status" value="1"/>
</dbReference>
<keyword evidence="2" id="KW-0472">Membrane</keyword>
<dbReference type="STRING" id="556267.HWAG_00245"/>
<keyword evidence="2" id="KW-0812">Transmembrane</keyword>
<dbReference type="GO" id="GO:0004781">
    <property type="term" value="F:sulfate adenylyltransferase (ATP) activity"/>
    <property type="evidence" value="ECO:0007669"/>
    <property type="project" value="TreeGrafter"/>
</dbReference>
<sequence>MQKGAVIWICGLAGAGKTTYAQSLYLSLKKERENVVLLDGDVFRNIFQEDPDFTAKGRLRVAKKISALCSFLAFNGMVVVCATISLFEEIYSMNRQNISHYFEVFVKCSMQELIKRDKKNLYSRIQSNEISNVMGVDIPFVEPNAHCVLNNNQKENLEDNQRLLKEKVDDFLMKVYETSDKGYWHQFYANHMQIGQESYFAKFCMKYFKSGQSLIELGCGNGRDSLYFAKNGLDVLGVDQCDNVIEFLQQYKNYSLEFQCADFTKLDLCSSVRGGGGIMT</sequence>
<comment type="caution">
    <text evidence="5">The sequence shown here is derived from an EMBL/GenBank/DDBJ whole genome shotgun (WGS) entry which is preliminary data.</text>
</comment>
<dbReference type="InterPro" id="IPR050512">
    <property type="entry name" value="Sulf_AdTrans/APS_kinase"/>
</dbReference>
<dbReference type="AlphaFoldDB" id="A0A2N3PJ43"/>
<dbReference type="GO" id="GO:0010134">
    <property type="term" value="P:sulfate assimilation via adenylyl sulfate reduction"/>
    <property type="evidence" value="ECO:0007669"/>
    <property type="project" value="TreeGrafter"/>
</dbReference>
<reference evidence="5 6" key="1">
    <citation type="submission" date="2016-07" db="EMBL/GenBank/DDBJ databases">
        <title>Detection of Helicobacter winghamensis from caecal content of red fox (Vulpes vulpes).</title>
        <authorList>
            <person name="Zanoni R.G."/>
            <person name="Florio D."/>
            <person name="Caffara M."/>
            <person name="Renzi M."/>
            <person name="Parisi A."/>
            <person name="Pasquali F."/>
            <person name="Manfreda G."/>
        </authorList>
    </citation>
    <scope>NUCLEOTIDE SEQUENCE [LARGE SCALE GENOMIC DNA]</scope>
    <source>
        <strain evidence="5 6">295_13</strain>
    </source>
</reference>
<dbReference type="EMBL" id="MBPK01000032">
    <property type="protein sequence ID" value="PKT81072.1"/>
    <property type="molecule type" value="Genomic_DNA"/>
</dbReference>
<accession>A0A2N3PJ43</accession>
<dbReference type="InterPro" id="IPR027417">
    <property type="entry name" value="P-loop_NTPase"/>
</dbReference>
<dbReference type="Gene3D" id="3.40.50.300">
    <property type="entry name" value="P-loop containing nucleotide triphosphate hydrolases"/>
    <property type="match status" value="1"/>
</dbReference>
<protein>
    <submittedName>
        <fullName evidence="5">Adenylyl-sulfate kinase</fullName>
    </submittedName>
</protein>
<dbReference type="Pfam" id="PF03848">
    <property type="entry name" value="TehB"/>
    <property type="match status" value="1"/>
</dbReference>
<evidence type="ECO:0000313" key="5">
    <source>
        <dbReference type="EMBL" id="PKT81072.1"/>
    </source>
</evidence>
<dbReference type="CDD" id="cd02440">
    <property type="entry name" value="AdoMet_MTases"/>
    <property type="match status" value="1"/>
</dbReference>
<proteinExistence type="predicted"/>
<dbReference type="GO" id="GO:0005737">
    <property type="term" value="C:cytoplasm"/>
    <property type="evidence" value="ECO:0007669"/>
    <property type="project" value="TreeGrafter"/>
</dbReference>
<dbReference type="GO" id="GO:0019379">
    <property type="term" value="P:sulfate assimilation, phosphoadenylyl sulfate reduction by phosphoadenylyl-sulfate reductase (thioredoxin)"/>
    <property type="evidence" value="ECO:0007669"/>
    <property type="project" value="TreeGrafter"/>
</dbReference>
<keyword evidence="6" id="KW-1185">Reference proteome</keyword>
<dbReference type="SUPFAM" id="SSF52540">
    <property type="entry name" value="P-loop containing nucleoside triphosphate hydrolases"/>
    <property type="match status" value="1"/>
</dbReference>
<keyword evidence="1" id="KW-0808">Transferase</keyword>
<dbReference type="Pfam" id="PF01583">
    <property type="entry name" value="APS_kinase"/>
    <property type="match status" value="1"/>
</dbReference>
<feature type="transmembrane region" description="Helical" evidence="2">
    <location>
        <begin position="65"/>
        <end position="87"/>
    </location>
</feature>
<feature type="domain" description="Tellurite resistance methyltransferase TehB-like" evidence="4">
    <location>
        <begin position="204"/>
        <end position="253"/>
    </location>
</feature>
<evidence type="ECO:0000256" key="2">
    <source>
        <dbReference type="SAM" id="Phobius"/>
    </source>
</evidence>
<dbReference type="InterPro" id="IPR015985">
    <property type="entry name" value="TehB-like_dom"/>
</dbReference>
<dbReference type="CDD" id="cd02027">
    <property type="entry name" value="APSK"/>
    <property type="match status" value="1"/>
</dbReference>
<name>A0A2N3PJ43_9HELI</name>
<dbReference type="PANTHER" id="PTHR42700:SF1">
    <property type="entry name" value="SULFATE ADENYLYLTRANSFERASE"/>
    <property type="match status" value="1"/>
</dbReference>
<dbReference type="RefSeq" id="WP_257534872.1">
    <property type="nucleotide sequence ID" value="NZ_MBPK01000032.1"/>
</dbReference>
<dbReference type="GO" id="GO:0004020">
    <property type="term" value="F:adenylylsulfate kinase activity"/>
    <property type="evidence" value="ECO:0007669"/>
    <property type="project" value="InterPro"/>
</dbReference>
<dbReference type="InterPro" id="IPR059117">
    <property type="entry name" value="APS_kinase_dom"/>
</dbReference>
<evidence type="ECO:0000259" key="3">
    <source>
        <dbReference type="Pfam" id="PF01583"/>
    </source>
</evidence>
<dbReference type="NCBIfam" id="NF004041">
    <property type="entry name" value="PRK05541.1"/>
    <property type="match status" value="1"/>
</dbReference>